<evidence type="ECO:0000256" key="1">
    <source>
        <dbReference type="ARBA" id="ARBA00001755"/>
    </source>
</evidence>
<evidence type="ECO:0000256" key="11">
    <source>
        <dbReference type="RuleBase" id="RU364052"/>
    </source>
</evidence>
<dbReference type="InterPro" id="IPR036188">
    <property type="entry name" value="FAD/NAD-bd_sf"/>
</dbReference>
<comment type="function">
    <text evidence="11">Involved in coproporphyrin-dependent heme b biosynthesis. Catalyzes the oxidation of coproporphyrinogen III to coproporphyrin III.</text>
</comment>
<dbReference type="GO" id="GO:0005737">
    <property type="term" value="C:cytoplasm"/>
    <property type="evidence" value="ECO:0007669"/>
    <property type="project" value="UniProtKB-SubCell"/>
</dbReference>
<dbReference type="InterPro" id="IPR004572">
    <property type="entry name" value="Protoporphyrinogen_oxidase"/>
</dbReference>
<evidence type="ECO:0000313" key="13">
    <source>
        <dbReference type="EMBL" id="SDP67991.1"/>
    </source>
</evidence>
<comment type="cofactor">
    <cofactor evidence="2 11">
        <name>FAD</name>
        <dbReference type="ChEBI" id="CHEBI:57692"/>
    </cofactor>
</comment>
<name>A0A1H0UPB2_9BACI</name>
<keyword evidence="14" id="KW-1185">Reference proteome</keyword>
<dbReference type="STRING" id="930152.SAMN05216565_10571"/>
<sequence>MSDASQKVVIIGGGIAGLTAAYYLQKEARMNGLTIDVELLEASHKLGGKIQTVVKNGFVIEKGPDSFLERKKSAARLAEEVGMADKLVNNSTGKSYVLVRGKLYPMPGGSIMGIPTQIGPFVTTGLFSPIGKLRAGFDFVLPRSGVTGDQSLGEFFRRRLGNEVVENLIEPLLSGIYAGDIDHLSLMSTFPQFYQVEQKHRSLILGMKQTSPSKTKSTGTKETKPKGMFLTISTGLQSFVEQIESKLNPGSVKLGIKVDQISKIYDQYSLSLSNGEHLIADSVVVATPHQATQSMFSDYSFFDTFKTMPSTSVANVAMAFPASAIKQDIDGTGFVVSRNNDYTITACTWTHKKWAHSTPEGKVLLRCYVGRAGDEAIVDQSDDEIIKVVLDDLNKTMNITSSPEFAIVTRWKDAMPQYTVGHKDRLQDIKASMNEQLPGIFLAGGSYEGLGLPDCIDQGEAAVQNVLEYLKTNQKEFVTN</sequence>
<dbReference type="Gene3D" id="3.50.50.60">
    <property type="entry name" value="FAD/NAD(P)-binding domain"/>
    <property type="match status" value="1"/>
</dbReference>
<evidence type="ECO:0000256" key="8">
    <source>
        <dbReference type="ARBA" id="ARBA00022827"/>
    </source>
</evidence>
<keyword evidence="11" id="KW-0963">Cytoplasm</keyword>
<dbReference type="RefSeq" id="WP_090854217.1">
    <property type="nucleotide sequence ID" value="NZ_FNJU01000005.1"/>
</dbReference>
<dbReference type="EC" id="1.3.3.15" evidence="5 11"/>
<accession>A0A1H0UPB2</accession>
<keyword evidence="7 11" id="KW-0285">Flavoprotein</keyword>
<dbReference type="InterPro" id="IPR002937">
    <property type="entry name" value="Amino_oxidase"/>
</dbReference>
<feature type="domain" description="Amine oxidase" evidence="12">
    <location>
        <begin position="15"/>
        <end position="467"/>
    </location>
</feature>
<dbReference type="GO" id="GO:0004729">
    <property type="term" value="F:oxygen-dependent protoporphyrinogen oxidase activity"/>
    <property type="evidence" value="ECO:0007669"/>
    <property type="project" value="UniProtKB-UniRule"/>
</dbReference>
<keyword evidence="9 11" id="KW-0560">Oxidoreductase</keyword>
<keyword evidence="10 11" id="KW-0350">Heme biosynthesis</keyword>
<evidence type="ECO:0000256" key="3">
    <source>
        <dbReference type="ARBA" id="ARBA00004744"/>
    </source>
</evidence>
<proteinExistence type="inferred from homology"/>
<dbReference type="Gene3D" id="1.10.3110.10">
    <property type="entry name" value="protoporphyrinogen ix oxidase, domain 3"/>
    <property type="match status" value="1"/>
</dbReference>
<dbReference type="PANTHER" id="PTHR42923:SF3">
    <property type="entry name" value="PROTOPORPHYRINOGEN OXIDASE"/>
    <property type="match status" value="1"/>
</dbReference>
<evidence type="ECO:0000256" key="9">
    <source>
        <dbReference type="ARBA" id="ARBA00023002"/>
    </source>
</evidence>
<dbReference type="SUPFAM" id="SSF51905">
    <property type="entry name" value="FAD/NAD(P)-binding domain"/>
    <property type="match status" value="1"/>
</dbReference>
<gene>
    <name evidence="13" type="ORF">SAMN05216565_10571</name>
</gene>
<dbReference type="Proteomes" id="UP000199159">
    <property type="component" value="Unassembled WGS sequence"/>
</dbReference>
<evidence type="ECO:0000256" key="6">
    <source>
        <dbReference type="ARBA" id="ARBA00019046"/>
    </source>
</evidence>
<comment type="catalytic activity">
    <reaction evidence="1">
        <text>coproporphyrinogen III + 3 O2 = coproporphyrin III + 3 H2O2</text>
        <dbReference type="Rhea" id="RHEA:43436"/>
        <dbReference type="ChEBI" id="CHEBI:15379"/>
        <dbReference type="ChEBI" id="CHEBI:16240"/>
        <dbReference type="ChEBI" id="CHEBI:57309"/>
        <dbReference type="ChEBI" id="CHEBI:131725"/>
        <dbReference type="EC" id="1.3.3.15"/>
    </reaction>
    <physiologicalReaction direction="left-to-right" evidence="1">
        <dbReference type="Rhea" id="RHEA:43437"/>
    </physiologicalReaction>
</comment>
<comment type="similarity">
    <text evidence="4 11">Belongs to the protoporphyrinogen/coproporphyrinogen oxidase family. Coproporphyrinogen III oxidase subfamily.</text>
</comment>
<dbReference type="Pfam" id="PF01593">
    <property type="entry name" value="Amino_oxidase"/>
    <property type="match status" value="1"/>
</dbReference>
<dbReference type="UniPathway" id="UPA00252"/>
<dbReference type="FunFam" id="1.10.3110.10:FF:000001">
    <property type="entry name" value="Protoporphyrinogen oxidase"/>
    <property type="match status" value="1"/>
</dbReference>
<evidence type="ECO:0000256" key="10">
    <source>
        <dbReference type="ARBA" id="ARBA00023133"/>
    </source>
</evidence>
<evidence type="ECO:0000256" key="7">
    <source>
        <dbReference type="ARBA" id="ARBA00022630"/>
    </source>
</evidence>
<dbReference type="NCBIfam" id="TIGR00562">
    <property type="entry name" value="proto_IX_ox"/>
    <property type="match status" value="1"/>
</dbReference>
<dbReference type="InterPro" id="IPR050464">
    <property type="entry name" value="Zeta_carotene_desat/Oxidored"/>
</dbReference>
<dbReference type="NCBIfam" id="NF008845">
    <property type="entry name" value="PRK11883.1-5"/>
    <property type="match status" value="1"/>
</dbReference>
<evidence type="ECO:0000256" key="5">
    <source>
        <dbReference type="ARBA" id="ARBA00012402"/>
    </source>
</evidence>
<comment type="pathway">
    <text evidence="3 11">Porphyrin-containing compound metabolism; protoheme biosynthesis.</text>
</comment>
<keyword evidence="8 11" id="KW-0274">FAD</keyword>
<evidence type="ECO:0000256" key="4">
    <source>
        <dbReference type="ARBA" id="ARBA00008310"/>
    </source>
</evidence>
<dbReference type="AlphaFoldDB" id="A0A1H0UPB2"/>
<evidence type="ECO:0000256" key="2">
    <source>
        <dbReference type="ARBA" id="ARBA00001974"/>
    </source>
</evidence>
<dbReference type="OrthoDB" id="9805195at2"/>
<comment type="subcellular location">
    <subcellularLocation>
        <location evidence="11">Cytoplasm</location>
    </subcellularLocation>
</comment>
<dbReference type="Gene3D" id="3.90.660.20">
    <property type="entry name" value="Protoporphyrinogen oxidase, mitochondrial, domain 2"/>
    <property type="match status" value="1"/>
</dbReference>
<protein>
    <recommendedName>
        <fullName evidence="6 11">Coproporphyrinogen III oxidase</fullName>
        <ecNumber evidence="5 11">1.3.3.15</ecNumber>
    </recommendedName>
</protein>
<evidence type="ECO:0000259" key="12">
    <source>
        <dbReference type="Pfam" id="PF01593"/>
    </source>
</evidence>
<reference evidence="14" key="1">
    <citation type="submission" date="2016-10" db="EMBL/GenBank/DDBJ databases">
        <authorList>
            <person name="Varghese N."/>
            <person name="Submissions S."/>
        </authorList>
    </citation>
    <scope>NUCLEOTIDE SEQUENCE [LARGE SCALE GENOMIC DNA]</scope>
    <source>
        <strain evidence="14">IBRC-M10078</strain>
    </source>
</reference>
<evidence type="ECO:0000313" key="14">
    <source>
        <dbReference type="Proteomes" id="UP000199159"/>
    </source>
</evidence>
<dbReference type="SUPFAM" id="SSF54373">
    <property type="entry name" value="FAD-linked reductases, C-terminal domain"/>
    <property type="match status" value="1"/>
</dbReference>
<dbReference type="GO" id="GO:0006783">
    <property type="term" value="P:heme biosynthetic process"/>
    <property type="evidence" value="ECO:0007669"/>
    <property type="project" value="UniProtKB-UniRule"/>
</dbReference>
<dbReference type="PANTHER" id="PTHR42923">
    <property type="entry name" value="PROTOPORPHYRINOGEN OXIDASE"/>
    <property type="match status" value="1"/>
</dbReference>
<organism evidence="13 14">
    <name type="scientific">Litchfieldia salsa</name>
    <dbReference type="NCBI Taxonomy" id="930152"/>
    <lineage>
        <taxon>Bacteria</taxon>
        <taxon>Bacillati</taxon>
        <taxon>Bacillota</taxon>
        <taxon>Bacilli</taxon>
        <taxon>Bacillales</taxon>
        <taxon>Bacillaceae</taxon>
        <taxon>Litchfieldia</taxon>
    </lineage>
</organism>
<dbReference type="EMBL" id="FNJU01000005">
    <property type="protein sequence ID" value="SDP67991.1"/>
    <property type="molecule type" value="Genomic_DNA"/>
</dbReference>